<organism evidence="1 3">
    <name type="scientific">Araneus ventricosus</name>
    <name type="common">Orbweaver spider</name>
    <name type="synonym">Epeira ventricosa</name>
    <dbReference type="NCBI Taxonomy" id="182803"/>
    <lineage>
        <taxon>Eukaryota</taxon>
        <taxon>Metazoa</taxon>
        <taxon>Ecdysozoa</taxon>
        <taxon>Arthropoda</taxon>
        <taxon>Chelicerata</taxon>
        <taxon>Arachnida</taxon>
        <taxon>Araneae</taxon>
        <taxon>Araneomorphae</taxon>
        <taxon>Entelegynae</taxon>
        <taxon>Araneoidea</taxon>
        <taxon>Araneidae</taxon>
        <taxon>Araneus</taxon>
    </lineage>
</organism>
<accession>A0A4Y2VXD4</accession>
<name>A0A4Y2VXD4_ARAVE</name>
<dbReference type="Proteomes" id="UP000499080">
    <property type="component" value="Unassembled WGS sequence"/>
</dbReference>
<keyword evidence="3" id="KW-1185">Reference proteome</keyword>
<dbReference type="AlphaFoldDB" id="A0A4Y2VXD4"/>
<gene>
    <name evidence="2" type="ORF">AVEN_56331_1</name>
    <name evidence="1" type="ORF">AVEN_66577_1</name>
</gene>
<feature type="non-terminal residue" evidence="1">
    <location>
        <position position="36"/>
    </location>
</feature>
<comment type="caution">
    <text evidence="1">The sequence shown here is derived from an EMBL/GenBank/DDBJ whole genome shotgun (WGS) entry which is preliminary data.</text>
</comment>
<evidence type="ECO:0000313" key="1">
    <source>
        <dbReference type="EMBL" id="GBO28914.1"/>
    </source>
</evidence>
<sequence>MDLKYTRPERLRVSETNLDPCCPISDPKLLPVHKSC</sequence>
<dbReference type="EMBL" id="BGPR01052028">
    <property type="protein sequence ID" value="GBO28914.1"/>
    <property type="molecule type" value="Genomic_DNA"/>
</dbReference>
<protein>
    <submittedName>
        <fullName evidence="1">Uncharacterized protein</fullName>
    </submittedName>
</protein>
<reference evidence="1 3" key="1">
    <citation type="journal article" date="2019" name="Sci. Rep.">
        <title>Orb-weaving spider Araneus ventricosus genome elucidates the spidroin gene catalogue.</title>
        <authorList>
            <person name="Kono N."/>
            <person name="Nakamura H."/>
            <person name="Ohtoshi R."/>
            <person name="Moran D.A.P."/>
            <person name="Shinohara A."/>
            <person name="Yoshida Y."/>
            <person name="Fujiwara M."/>
            <person name="Mori M."/>
            <person name="Tomita M."/>
            <person name="Arakawa K."/>
        </authorList>
    </citation>
    <scope>NUCLEOTIDE SEQUENCE [LARGE SCALE GENOMIC DNA]</scope>
</reference>
<proteinExistence type="predicted"/>
<evidence type="ECO:0000313" key="2">
    <source>
        <dbReference type="EMBL" id="GBO29261.1"/>
    </source>
</evidence>
<evidence type="ECO:0000313" key="3">
    <source>
        <dbReference type="Proteomes" id="UP000499080"/>
    </source>
</evidence>
<dbReference type="EMBL" id="BGPR01052423">
    <property type="protein sequence ID" value="GBO29261.1"/>
    <property type="molecule type" value="Genomic_DNA"/>
</dbReference>